<dbReference type="GO" id="GO:0102130">
    <property type="term" value="F:malonyl-CoA methyltransferase activity"/>
    <property type="evidence" value="ECO:0007669"/>
    <property type="project" value="UniProtKB-EC"/>
</dbReference>
<dbReference type="SUPFAM" id="SSF53335">
    <property type="entry name" value="S-adenosyl-L-methionine-dependent methyltransferases"/>
    <property type="match status" value="1"/>
</dbReference>
<dbReference type="UniPathway" id="UPA00078"/>
<dbReference type="RefSeq" id="WP_175370182.1">
    <property type="nucleotide sequence ID" value="NZ_JABWCS010000187.1"/>
</dbReference>
<dbReference type="Pfam" id="PF13489">
    <property type="entry name" value="Methyltransf_23"/>
    <property type="match status" value="1"/>
</dbReference>
<comment type="similarity">
    <text evidence="5">Belongs to the methyltransferase superfamily.</text>
</comment>
<evidence type="ECO:0000256" key="4">
    <source>
        <dbReference type="ARBA" id="ARBA00022756"/>
    </source>
</evidence>
<organism evidence="6 7">
    <name type="scientific">Paenibacillus agri</name>
    <dbReference type="NCBI Taxonomy" id="2744309"/>
    <lineage>
        <taxon>Bacteria</taxon>
        <taxon>Bacillati</taxon>
        <taxon>Bacillota</taxon>
        <taxon>Bacilli</taxon>
        <taxon>Bacillales</taxon>
        <taxon>Paenibacillaceae</taxon>
        <taxon>Paenibacillus</taxon>
    </lineage>
</organism>
<proteinExistence type="inferred from homology"/>
<dbReference type="GO" id="GO:0010340">
    <property type="term" value="F:carboxyl-O-methyltransferase activity"/>
    <property type="evidence" value="ECO:0007669"/>
    <property type="project" value="UniProtKB-UniRule"/>
</dbReference>
<dbReference type="Proteomes" id="UP000564806">
    <property type="component" value="Unassembled WGS sequence"/>
</dbReference>
<comment type="pathway">
    <text evidence="5">Cofactor biosynthesis; biotin biosynthesis.</text>
</comment>
<dbReference type="GO" id="GO:0009102">
    <property type="term" value="P:biotin biosynthetic process"/>
    <property type="evidence" value="ECO:0007669"/>
    <property type="project" value="UniProtKB-UniRule"/>
</dbReference>
<dbReference type="HAMAP" id="MF_00835">
    <property type="entry name" value="BioC"/>
    <property type="match status" value="1"/>
</dbReference>
<dbReference type="NCBIfam" id="TIGR02072">
    <property type="entry name" value="BioC"/>
    <property type="match status" value="1"/>
</dbReference>
<evidence type="ECO:0000256" key="2">
    <source>
        <dbReference type="ARBA" id="ARBA00022679"/>
    </source>
</evidence>
<comment type="catalytic activity">
    <reaction evidence="5">
        <text>malonyl-[ACP] + S-adenosyl-L-methionine = malonyl-[ACP] methyl ester + S-adenosyl-L-homocysteine</text>
        <dbReference type="Rhea" id="RHEA:17105"/>
        <dbReference type="Rhea" id="RHEA-COMP:9623"/>
        <dbReference type="Rhea" id="RHEA-COMP:9954"/>
        <dbReference type="ChEBI" id="CHEBI:57856"/>
        <dbReference type="ChEBI" id="CHEBI:59789"/>
        <dbReference type="ChEBI" id="CHEBI:78449"/>
        <dbReference type="ChEBI" id="CHEBI:78845"/>
        <dbReference type="EC" id="2.1.1.197"/>
    </reaction>
</comment>
<dbReference type="InterPro" id="IPR029063">
    <property type="entry name" value="SAM-dependent_MTases_sf"/>
</dbReference>
<name>A0A850ELQ5_9BACL</name>
<sequence length="288" mass="31804">MSSRISDIGRQFNRNANSYDAHAQIQCLMSDRLAKSFLGLMNKSNISGPDILEIGCGTGALTEIIVNEWPSANITALDIAPAMIKLAKQRVLSDEANFNGIRKMNSGSLHFLHADIEMWAPDAKAASFDLIVSNACFQWLSNPGRTLGHLRRMLRPGGLLIFTTFGPDTFCEMHEAFNGAYRANGLEPQRHGLRFLSTDEWNSMLKESGFSSIQLERSLQTEKYASARDFLHSVKSMGASTSEAVNVRGLSSRQLFASMYKEYEEKFSIEGGVTASYDLLLIQASAEG</sequence>
<evidence type="ECO:0000313" key="7">
    <source>
        <dbReference type="Proteomes" id="UP000564806"/>
    </source>
</evidence>
<evidence type="ECO:0000256" key="1">
    <source>
        <dbReference type="ARBA" id="ARBA00022603"/>
    </source>
</evidence>
<dbReference type="PANTHER" id="PTHR43861">
    <property type="entry name" value="TRANS-ACONITATE 2-METHYLTRANSFERASE-RELATED"/>
    <property type="match status" value="1"/>
</dbReference>
<evidence type="ECO:0000256" key="5">
    <source>
        <dbReference type="HAMAP-Rule" id="MF_00835"/>
    </source>
</evidence>
<comment type="function">
    <text evidence="5">Converts the free carboxyl group of a malonyl-thioester to its methyl ester by transfer of a methyl group from S-adenosyl-L-methionine (SAM). It allows to synthesize pimeloyl-ACP via the fatty acid synthetic pathway.</text>
</comment>
<protein>
    <recommendedName>
        <fullName evidence="5">Malonyl-[acyl-carrier protein] O-methyltransferase</fullName>
        <shortName evidence="5">Malonyl-ACP O-methyltransferase</shortName>
        <ecNumber evidence="5">2.1.1.197</ecNumber>
    </recommendedName>
    <alternativeName>
        <fullName evidence="5">Biotin synthesis protein BioC</fullName>
    </alternativeName>
</protein>
<dbReference type="EC" id="2.1.1.197" evidence="5"/>
<evidence type="ECO:0000313" key="6">
    <source>
        <dbReference type="EMBL" id="NUU59502.1"/>
    </source>
</evidence>
<evidence type="ECO:0000256" key="3">
    <source>
        <dbReference type="ARBA" id="ARBA00022691"/>
    </source>
</evidence>
<keyword evidence="1 5" id="KW-0489">Methyltransferase</keyword>
<dbReference type="Gene3D" id="3.40.50.150">
    <property type="entry name" value="Vaccinia Virus protein VP39"/>
    <property type="match status" value="1"/>
</dbReference>
<keyword evidence="4 5" id="KW-0093">Biotin biosynthesis</keyword>
<dbReference type="GO" id="GO:0032259">
    <property type="term" value="P:methylation"/>
    <property type="evidence" value="ECO:0007669"/>
    <property type="project" value="UniProtKB-KW"/>
</dbReference>
<dbReference type="CDD" id="cd02440">
    <property type="entry name" value="AdoMet_MTases"/>
    <property type="match status" value="1"/>
</dbReference>
<dbReference type="AlphaFoldDB" id="A0A850ELQ5"/>
<accession>A0A850ELQ5</accession>
<gene>
    <name evidence="5 6" type="primary">bioC</name>
    <name evidence="6" type="ORF">HPT30_03915</name>
</gene>
<comment type="caution">
    <text evidence="6">The sequence shown here is derived from an EMBL/GenBank/DDBJ whole genome shotgun (WGS) entry which is preliminary data.</text>
</comment>
<keyword evidence="2 5" id="KW-0808">Transferase</keyword>
<dbReference type="InterPro" id="IPR011814">
    <property type="entry name" value="BioC"/>
</dbReference>
<keyword evidence="7" id="KW-1185">Reference proteome</keyword>
<dbReference type="EMBL" id="JABWCS010000187">
    <property type="protein sequence ID" value="NUU59502.1"/>
    <property type="molecule type" value="Genomic_DNA"/>
</dbReference>
<reference evidence="6" key="1">
    <citation type="submission" date="2020-06" db="EMBL/GenBank/DDBJ databases">
        <title>Paenibacillus sp. nov., isolated from soil.</title>
        <authorList>
            <person name="Seo Y.L."/>
        </authorList>
    </citation>
    <scope>NUCLEOTIDE SEQUENCE [LARGE SCALE GENOMIC DNA]</scope>
    <source>
        <strain evidence="6">JW14</strain>
    </source>
</reference>
<keyword evidence="3 5" id="KW-0949">S-adenosyl-L-methionine</keyword>
<dbReference type="PANTHER" id="PTHR43861:SF1">
    <property type="entry name" value="TRANS-ACONITATE 2-METHYLTRANSFERASE"/>
    <property type="match status" value="1"/>
</dbReference>